<dbReference type="GO" id="GO:0005634">
    <property type="term" value="C:nucleus"/>
    <property type="evidence" value="ECO:0007669"/>
    <property type="project" value="TreeGrafter"/>
</dbReference>
<reference evidence="8" key="2">
    <citation type="journal article" date="2023" name="BMC Genomics">
        <title>Pest status, molecular evolution, and epigenetic factors derived from the genome assembly of Frankliniella fusca, a thysanopteran phytovirus vector.</title>
        <authorList>
            <person name="Catto M.A."/>
            <person name="Labadie P.E."/>
            <person name="Jacobson A.L."/>
            <person name="Kennedy G.G."/>
            <person name="Srinivasan R."/>
            <person name="Hunt B.G."/>
        </authorList>
    </citation>
    <scope>NUCLEOTIDE SEQUENCE</scope>
    <source>
        <strain evidence="8">PL_HMW_Pooled</strain>
    </source>
</reference>
<keyword evidence="5" id="KW-0175">Coiled coil</keyword>
<evidence type="ECO:0000313" key="9">
    <source>
        <dbReference type="Proteomes" id="UP001219518"/>
    </source>
</evidence>
<sequence length="677" mass="78248">MGIWSTFYDFYKFLLRHRDSDDEIESSRKRRGDEIHDMPENKLRCVESPLFNGEAHSLIYDSGSRQKDRSSALHSPQLREQVYISRWNHNGKENCHDFHPIMKNHSMERKHSMDDIQILEEHNFRPPKKGQRGLPFKTACSNGPNNVVQCTSPQSSKDVEIVQILQSPRVNRNEVKTLPSRTPASRDERVNRSSHTTNKPFKATDLPSSTPIIFSDRRSTVHSPEEPEIEVLPSSSMGSGVSRFPYRNQNSLVLADSLNTQRSSNCSTLYHCKRVEEEEAYSKLFEQCCGVERPMKMSSPKSPEILVLDDHRSRSVPKSSFRSPIKSRVHHSSPMAERGKRITVPVEIEESEPSTSASRQQIEDQDLQFLGQVQRPEPVKFTTPDVLEEIRQKYADKEKRMEEIKAEEKKCRLLSERNRHAEVQRRVNIEKEILEQIEAFLHITEEIPQEVAPSLPVLTEEMEAEIDKALGAHPDAVLATAFNLSIKGRDMRTLKPLAWLNDEVINFYMNLLIERGKSDNYPSVHAFNTFFFPKLSGSGYDSLKRWTRKVDIFSHDFILVPIHRGMHWCMAIINMKEKVICYYDSMDGRFPQCADALLNYLQKESMDKKKQPFDTAGWKKEHAENIPQQNNGSDCGMFACMYAEYVSRNAPISFTQDDMPYFRRKVVYEILKAKLLT</sequence>
<accession>A0AAE1HD03</accession>
<dbReference type="EMBL" id="JAHWGI010000969">
    <property type="protein sequence ID" value="KAK3919045.1"/>
    <property type="molecule type" value="Genomic_DNA"/>
</dbReference>
<evidence type="ECO:0000259" key="7">
    <source>
        <dbReference type="PROSITE" id="PS50600"/>
    </source>
</evidence>
<gene>
    <name evidence="8" type="ORF">KUF71_008194</name>
</gene>
<feature type="region of interest" description="Disordered" evidence="6">
    <location>
        <begin position="176"/>
        <end position="212"/>
    </location>
</feature>
<dbReference type="PANTHER" id="PTHR12606:SF141">
    <property type="entry name" value="GH15225P-RELATED"/>
    <property type="match status" value="1"/>
</dbReference>
<comment type="caution">
    <text evidence="8">The sequence shown here is derived from an EMBL/GenBank/DDBJ whole genome shotgun (WGS) entry which is preliminary data.</text>
</comment>
<comment type="similarity">
    <text evidence="1">Belongs to the peptidase C48 family.</text>
</comment>
<dbReference type="GO" id="GO:0006508">
    <property type="term" value="P:proteolysis"/>
    <property type="evidence" value="ECO:0007669"/>
    <property type="project" value="UniProtKB-KW"/>
</dbReference>
<proteinExistence type="inferred from homology"/>
<keyword evidence="4" id="KW-0788">Thiol protease</keyword>
<evidence type="ECO:0000313" key="8">
    <source>
        <dbReference type="EMBL" id="KAK3919045.1"/>
    </source>
</evidence>
<name>A0AAE1HD03_9NEOP</name>
<keyword evidence="3" id="KW-0378">Hydrolase</keyword>
<dbReference type="GO" id="GO:0016929">
    <property type="term" value="F:deSUMOylase activity"/>
    <property type="evidence" value="ECO:0007669"/>
    <property type="project" value="TreeGrafter"/>
</dbReference>
<evidence type="ECO:0000256" key="6">
    <source>
        <dbReference type="SAM" id="MobiDB-lite"/>
    </source>
</evidence>
<evidence type="ECO:0000256" key="5">
    <source>
        <dbReference type="SAM" id="Coils"/>
    </source>
</evidence>
<dbReference type="InterPro" id="IPR038765">
    <property type="entry name" value="Papain-like_cys_pep_sf"/>
</dbReference>
<dbReference type="GO" id="GO:0060255">
    <property type="term" value="P:regulation of macromolecule metabolic process"/>
    <property type="evidence" value="ECO:0007669"/>
    <property type="project" value="UniProtKB-ARBA"/>
</dbReference>
<keyword evidence="2 8" id="KW-0645">Protease</keyword>
<dbReference type="GO" id="GO:0080090">
    <property type="term" value="P:regulation of primary metabolic process"/>
    <property type="evidence" value="ECO:0007669"/>
    <property type="project" value="UniProtKB-ARBA"/>
</dbReference>
<dbReference type="InterPro" id="IPR003653">
    <property type="entry name" value="Peptidase_C48_C"/>
</dbReference>
<reference evidence="8" key="1">
    <citation type="submission" date="2021-07" db="EMBL/GenBank/DDBJ databases">
        <authorList>
            <person name="Catto M.A."/>
            <person name="Jacobson A."/>
            <person name="Kennedy G."/>
            <person name="Labadie P."/>
            <person name="Hunt B.G."/>
            <person name="Srinivasan R."/>
        </authorList>
    </citation>
    <scope>NUCLEOTIDE SEQUENCE</scope>
    <source>
        <strain evidence="8">PL_HMW_Pooled</strain>
        <tissue evidence="8">Head</tissue>
    </source>
</reference>
<dbReference type="Gene3D" id="3.40.395.10">
    <property type="entry name" value="Adenoviral Proteinase, Chain A"/>
    <property type="match status" value="1"/>
</dbReference>
<organism evidence="8 9">
    <name type="scientific">Frankliniella fusca</name>
    <dbReference type="NCBI Taxonomy" id="407009"/>
    <lineage>
        <taxon>Eukaryota</taxon>
        <taxon>Metazoa</taxon>
        <taxon>Ecdysozoa</taxon>
        <taxon>Arthropoda</taxon>
        <taxon>Hexapoda</taxon>
        <taxon>Insecta</taxon>
        <taxon>Pterygota</taxon>
        <taxon>Neoptera</taxon>
        <taxon>Paraneoptera</taxon>
        <taxon>Thysanoptera</taxon>
        <taxon>Terebrantia</taxon>
        <taxon>Thripoidea</taxon>
        <taxon>Thripidae</taxon>
        <taxon>Frankliniella</taxon>
    </lineage>
</organism>
<dbReference type="GO" id="GO:0016926">
    <property type="term" value="P:protein desumoylation"/>
    <property type="evidence" value="ECO:0007669"/>
    <property type="project" value="TreeGrafter"/>
</dbReference>
<evidence type="ECO:0000256" key="1">
    <source>
        <dbReference type="ARBA" id="ARBA00005234"/>
    </source>
</evidence>
<dbReference type="FunFam" id="3.40.395.10:FF:000001">
    <property type="entry name" value="Sentrin-specific protease 1"/>
    <property type="match status" value="1"/>
</dbReference>
<dbReference type="PROSITE" id="PS50600">
    <property type="entry name" value="ULP_PROTEASE"/>
    <property type="match status" value="1"/>
</dbReference>
<keyword evidence="9" id="KW-1185">Reference proteome</keyword>
<evidence type="ECO:0000256" key="3">
    <source>
        <dbReference type="ARBA" id="ARBA00022801"/>
    </source>
</evidence>
<feature type="region of interest" description="Disordered" evidence="6">
    <location>
        <begin position="313"/>
        <end position="337"/>
    </location>
</feature>
<evidence type="ECO:0000256" key="2">
    <source>
        <dbReference type="ARBA" id="ARBA00022670"/>
    </source>
</evidence>
<dbReference type="Pfam" id="PF02902">
    <property type="entry name" value="Peptidase_C48"/>
    <property type="match status" value="1"/>
</dbReference>
<dbReference type="PANTHER" id="PTHR12606">
    <property type="entry name" value="SENTRIN/SUMO-SPECIFIC PROTEASE"/>
    <property type="match status" value="1"/>
</dbReference>
<protein>
    <submittedName>
        <fullName evidence="8">Sentrin-specific protease 1</fullName>
    </submittedName>
</protein>
<evidence type="ECO:0000256" key="4">
    <source>
        <dbReference type="ARBA" id="ARBA00022807"/>
    </source>
</evidence>
<feature type="coiled-coil region" evidence="5">
    <location>
        <begin position="387"/>
        <end position="424"/>
    </location>
</feature>
<feature type="region of interest" description="Disordered" evidence="6">
    <location>
        <begin position="217"/>
        <end position="236"/>
    </location>
</feature>
<feature type="domain" description="Ubiquitin-like protease family profile" evidence="7">
    <location>
        <begin position="484"/>
        <end position="646"/>
    </location>
</feature>
<dbReference type="Proteomes" id="UP001219518">
    <property type="component" value="Unassembled WGS sequence"/>
</dbReference>
<dbReference type="AlphaFoldDB" id="A0AAE1HD03"/>
<dbReference type="SUPFAM" id="SSF54001">
    <property type="entry name" value="Cysteine proteinases"/>
    <property type="match status" value="1"/>
</dbReference>